<dbReference type="InterPro" id="IPR032675">
    <property type="entry name" value="LRR_dom_sf"/>
</dbReference>
<comment type="subcellular location">
    <subcellularLocation>
        <location evidence="1">Cytoplasm</location>
        <location evidence="1">Cytoskeleton</location>
        <location evidence="1">Cilium axoneme</location>
    </subcellularLocation>
</comment>
<reference evidence="2 3" key="1">
    <citation type="submission" date="2020-02" db="EMBL/GenBank/DDBJ databases">
        <title>Draft genome sequence of Haematococcus lacustris strain NIES-144.</title>
        <authorList>
            <person name="Morimoto D."/>
            <person name="Nakagawa S."/>
            <person name="Yoshida T."/>
            <person name="Sawayama S."/>
        </authorList>
    </citation>
    <scope>NUCLEOTIDE SEQUENCE [LARGE SCALE GENOMIC DNA]</scope>
    <source>
        <strain evidence="2 3">NIES-144</strain>
    </source>
</reference>
<evidence type="ECO:0000313" key="3">
    <source>
        <dbReference type="Proteomes" id="UP000485058"/>
    </source>
</evidence>
<dbReference type="AlphaFoldDB" id="A0A6A0AC11"/>
<dbReference type="SUPFAM" id="SSF52047">
    <property type="entry name" value="RNI-like"/>
    <property type="match status" value="1"/>
</dbReference>
<organism evidence="2 3">
    <name type="scientific">Haematococcus lacustris</name>
    <name type="common">Green alga</name>
    <name type="synonym">Haematococcus pluvialis</name>
    <dbReference type="NCBI Taxonomy" id="44745"/>
    <lineage>
        <taxon>Eukaryota</taxon>
        <taxon>Viridiplantae</taxon>
        <taxon>Chlorophyta</taxon>
        <taxon>core chlorophytes</taxon>
        <taxon>Chlorophyceae</taxon>
        <taxon>CS clade</taxon>
        <taxon>Chlamydomonadales</taxon>
        <taxon>Haematococcaceae</taxon>
        <taxon>Haematococcus</taxon>
    </lineage>
</organism>
<dbReference type="Gene3D" id="3.80.10.10">
    <property type="entry name" value="Ribonuclease Inhibitor"/>
    <property type="match status" value="1"/>
</dbReference>
<comment type="caution">
    <text evidence="2">The sequence shown here is derived from an EMBL/GenBank/DDBJ whole genome shotgun (WGS) entry which is preliminary data.</text>
</comment>
<name>A0A6A0AC11_HAELA</name>
<evidence type="ECO:0000313" key="2">
    <source>
        <dbReference type="EMBL" id="GFH30266.1"/>
    </source>
</evidence>
<evidence type="ECO:0000256" key="1">
    <source>
        <dbReference type="ARBA" id="ARBA00004430"/>
    </source>
</evidence>
<protein>
    <submittedName>
        <fullName evidence="2">Uncharacterized protein</fullName>
    </submittedName>
</protein>
<feature type="non-terminal residue" evidence="2">
    <location>
        <position position="1"/>
    </location>
</feature>
<sequence length="139" mass="14879">MISLLQAGSVKDELLRLSRSTLRPATLVLRGPRGAGSAEVANELSSGLSGATPELLEVLRAIKGLNLVSFDVPLHLSDVDEMSLAACTQLTELRCINSFPGLSQLTQLRRLSIDSSIDSLPVLSQLAFLPHLAHLVVKK</sequence>
<proteinExistence type="predicted"/>
<accession>A0A6A0AC11</accession>
<keyword evidence="3" id="KW-1185">Reference proteome</keyword>
<dbReference type="GO" id="GO:0005930">
    <property type="term" value="C:axoneme"/>
    <property type="evidence" value="ECO:0007669"/>
    <property type="project" value="UniProtKB-SubCell"/>
</dbReference>
<dbReference type="Proteomes" id="UP000485058">
    <property type="component" value="Unassembled WGS sequence"/>
</dbReference>
<gene>
    <name evidence="2" type="ORF">HaLaN_29084</name>
</gene>
<feature type="non-terminal residue" evidence="2">
    <location>
        <position position="139"/>
    </location>
</feature>
<dbReference type="EMBL" id="BLLF01004801">
    <property type="protein sequence ID" value="GFH30266.1"/>
    <property type="molecule type" value="Genomic_DNA"/>
</dbReference>